<dbReference type="SUPFAM" id="SSF109604">
    <property type="entry name" value="HD-domain/PDEase-like"/>
    <property type="match status" value="1"/>
</dbReference>
<dbReference type="RefSeq" id="WP_145366655.1">
    <property type="nucleotide sequence ID" value="NZ_CP036275.1"/>
</dbReference>
<gene>
    <name evidence="2" type="ORF">Mal4_02220</name>
</gene>
<evidence type="ECO:0000313" key="2">
    <source>
        <dbReference type="EMBL" id="QDU35940.1"/>
    </source>
</evidence>
<reference evidence="2 3" key="1">
    <citation type="submission" date="2019-02" db="EMBL/GenBank/DDBJ databases">
        <title>Deep-cultivation of Planctomycetes and their phenomic and genomic characterization uncovers novel biology.</title>
        <authorList>
            <person name="Wiegand S."/>
            <person name="Jogler M."/>
            <person name="Boedeker C."/>
            <person name="Pinto D."/>
            <person name="Vollmers J."/>
            <person name="Rivas-Marin E."/>
            <person name="Kohn T."/>
            <person name="Peeters S.H."/>
            <person name="Heuer A."/>
            <person name="Rast P."/>
            <person name="Oberbeckmann S."/>
            <person name="Bunk B."/>
            <person name="Jeske O."/>
            <person name="Meyerdierks A."/>
            <person name="Storesund J.E."/>
            <person name="Kallscheuer N."/>
            <person name="Luecker S."/>
            <person name="Lage O.M."/>
            <person name="Pohl T."/>
            <person name="Merkel B.J."/>
            <person name="Hornburger P."/>
            <person name="Mueller R.-W."/>
            <person name="Bruemmer F."/>
            <person name="Labrenz M."/>
            <person name="Spormann A.M."/>
            <person name="Op den Camp H."/>
            <person name="Overmann J."/>
            <person name="Amann R."/>
            <person name="Jetten M.S.M."/>
            <person name="Mascher T."/>
            <person name="Medema M.H."/>
            <person name="Devos D.P."/>
            <person name="Kaster A.-K."/>
            <person name="Ovreas L."/>
            <person name="Rohde M."/>
            <person name="Galperin M.Y."/>
            <person name="Jogler C."/>
        </authorList>
    </citation>
    <scope>NUCLEOTIDE SEQUENCE [LARGE SCALE GENOMIC DNA]</scope>
    <source>
        <strain evidence="2 3">Mal4</strain>
    </source>
</reference>
<proteinExistence type="predicted"/>
<organism evidence="2 3">
    <name type="scientific">Maioricimonas rarisocia</name>
    <dbReference type="NCBI Taxonomy" id="2528026"/>
    <lineage>
        <taxon>Bacteria</taxon>
        <taxon>Pseudomonadati</taxon>
        <taxon>Planctomycetota</taxon>
        <taxon>Planctomycetia</taxon>
        <taxon>Planctomycetales</taxon>
        <taxon>Planctomycetaceae</taxon>
        <taxon>Maioricimonas</taxon>
    </lineage>
</organism>
<evidence type="ECO:0000313" key="3">
    <source>
        <dbReference type="Proteomes" id="UP000320496"/>
    </source>
</evidence>
<dbReference type="OrthoDB" id="9805698at2"/>
<keyword evidence="3" id="KW-1185">Reference proteome</keyword>
<evidence type="ECO:0000259" key="1">
    <source>
        <dbReference type="Pfam" id="PF01966"/>
    </source>
</evidence>
<dbReference type="EMBL" id="CP036275">
    <property type="protein sequence ID" value="QDU35940.1"/>
    <property type="molecule type" value="Genomic_DNA"/>
</dbReference>
<accession>A0A517Z0C7</accession>
<dbReference type="Pfam" id="PF01966">
    <property type="entry name" value="HD"/>
    <property type="match status" value="1"/>
</dbReference>
<dbReference type="InterPro" id="IPR006674">
    <property type="entry name" value="HD_domain"/>
</dbReference>
<dbReference type="Proteomes" id="UP000320496">
    <property type="component" value="Chromosome"/>
</dbReference>
<dbReference type="Gene3D" id="1.10.3210.10">
    <property type="entry name" value="Hypothetical protein af1432"/>
    <property type="match status" value="1"/>
</dbReference>
<dbReference type="AlphaFoldDB" id="A0A517Z0C7"/>
<dbReference type="KEGG" id="mri:Mal4_02220"/>
<sequence>MSGDKLRREIAHAAARLMYTRRETDFSRARIRAARQISRTWIRNADLPSDAEIRDELQRLAGIYEGDRRFESLREMRLDALRVMRLLHHFQPLLTGPLIEGGDDPCELIEIHLVSPRAEAVTSTLEHAGFVCNVRDLRVWGHGDEERHAHVIVQDRFDFAITCFPDRHSLHGVAPGEVAIDRAGVVELEALIEMIYPGLDLSEEPGGDFRDDDRFRFYRTLLAPLEHVDQNRQRHPEGDALYHSLQVFELVREEEPYDEELLLAALLHDVGKAIDPYDHVTAGLAVLQPHITDRAAWFIANHMDGMKLLEGTLGARARRRLQEHADYERLVLLAKSDRGGRVPGAQVSDLDEALEYLREIDRLCG</sequence>
<protein>
    <submittedName>
        <fullName evidence="2">HD domain protein</fullName>
    </submittedName>
</protein>
<feature type="domain" description="HD" evidence="1">
    <location>
        <begin position="241"/>
        <end position="337"/>
    </location>
</feature>
<name>A0A517Z0C7_9PLAN</name>